<dbReference type="RefSeq" id="XP_012940602.1">
    <property type="nucleotide sequence ID" value="XM_013085148.2"/>
</dbReference>
<keyword evidence="3" id="KW-0325">Glycoprotein</keyword>
<accession>A0ABM1A4D2</accession>
<evidence type="ECO:0000313" key="5">
    <source>
        <dbReference type="Proteomes" id="UP000694888"/>
    </source>
</evidence>
<protein>
    <submittedName>
        <fullName evidence="6">Chorion peroxidase</fullName>
    </submittedName>
</protein>
<evidence type="ECO:0000256" key="3">
    <source>
        <dbReference type="ARBA" id="ARBA00023180"/>
    </source>
</evidence>
<dbReference type="CDD" id="cd09823">
    <property type="entry name" value="peroxinectin_like"/>
    <property type="match status" value="1"/>
</dbReference>
<keyword evidence="6" id="KW-0575">Peroxidase</keyword>
<dbReference type="InterPro" id="IPR019791">
    <property type="entry name" value="Haem_peroxidase_animal"/>
</dbReference>
<dbReference type="PROSITE" id="PS50292">
    <property type="entry name" value="PEROXIDASE_3"/>
    <property type="match status" value="1"/>
</dbReference>
<keyword evidence="4" id="KW-0732">Signal</keyword>
<evidence type="ECO:0000256" key="4">
    <source>
        <dbReference type="SAM" id="SignalP"/>
    </source>
</evidence>
<evidence type="ECO:0000256" key="1">
    <source>
        <dbReference type="ARBA" id="ARBA00004613"/>
    </source>
</evidence>
<feature type="chain" id="PRO_5047434535" evidence="4">
    <location>
        <begin position="19"/>
        <end position="597"/>
    </location>
</feature>
<dbReference type="PANTHER" id="PTHR11475:SF4">
    <property type="entry name" value="CHORION PEROXIDASE"/>
    <property type="match status" value="1"/>
</dbReference>
<feature type="signal peptide" evidence="4">
    <location>
        <begin position="1"/>
        <end position="18"/>
    </location>
</feature>
<dbReference type="Pfam" id="PF03098">
    <property type="entry name" value="An_peroxidase"/>
    <property type="match status" value="1"/>
</dbReference>
<organism evidence="5 6">
    <name type="scientific">Aplysia californica</name>
    <name type="common">California sea hare</name>
    <dbReference type="NCBI Taxonomy" id="6500"/>
    <lineage>
        <taxon>Eukaryota</taxon>
        <taxon>Metazoa</taxon>
        <taxon>Spiralia</taxon>
        <taxon>Lophotrochozoa</taxon>
        <taxon>Mollusca</taxon>
        <taxon>Gastropoda</taxon>
        <taxon>Heterobranchia</taxon>
        <taxon>Euthyneura</taxon>
        <taxon>Tectipleura</taxon>
        <taxon>Aplysiida</taxon>
        <taxon>Aplysioidea</taxon>
        <taxon>Aplysiidae</taxon>
        <taxon>Aplysia</taxon>
    </lineage>
</organism>
<keyword evidence="5" id="KW-1185">Reference proteome</keyword>
<keyword evidence="6" id="KW-0560">Oxidoreductase</keyword>
<proteinExistence type="predicted"/>
<dbReference type="Proteomes" id="UP000694888">
    <property type="component" value="Unplaced"/>
</dbReference>
<dbReference type="Gene3D" id="1.10.640.10">
    <property type="entry name" value="Haem peroxidase domain superfamily, animal type"/>
    <property type="match status" value="1"/>
</dbReference>
<dbReference type="GO" id="GO:0004601">
    <property type="term" value="F:peroxidase activity"/>
    <property type="evidence" value="ECO:0007669"/>
    <property type="project" value="UniProtKB-KW"/>
</dbReference>
<evidence type="ECO:0000256" key="2">
    <source>
        <dbReference type="ARBA" id="ARBA00022525"/>
    </source>
</evidence>
<gene>
    <name evidence="6" type="primary">LOC101857618</name>
</gene>
<comment type="subcellular location">
    <subcellularLocation>
        <location evidence="1">Secreted</location>
    </subcellularLocation>
</comment>
<dbReference type="PANTHER" id="PTHR11475">
    <property type="entry name" value="OXIDASE/PEROXIDASE"/>
    <property type="match status" value="1"/>
</dbReference>
<keyword evidence="2" id="KW-0964">Secreted</keyword>
<reference evidence="6" key="1">
    <citation type="submission" date="2025-08" db="UniProtKB">
        <authorList>
            <consortium name="RefSeq"/>
        </authorList>
    </citation>
    <scope>IDENTIFICATION</scope>
</reference>
<dbReference type="PRINTS" id="PR00457">
    <property type="entry name" value="ANPEROXIDASE"/>
</dbReference>
<dbReference type="GeneID" id="101857618"/>
<evidence type="ECO:0000313" key="6">
    <source>
        <dbReference type="RefSeq" id="XP_012940602.1"/>
    </source>
</evidence>
<name>A0ABM1A4D2_APLCA</name>
<dbReference type="SUPFAM" id="SSF48113">
    <property type="entry name" value="Heme-dependent peroxidases"/>
    <property type="match status" value="1"/>
</dbReference>
<dbReference type="InterPro" id="IPR037120">
    <property type="entry name" value="Haem_peroxidase_sf_animal"/>
</dbReference>
<dbReference type="InterPro" id="IPR010255">
    <property type="entry name" value="Haem_peroxidase_sf"/>
</dbReference>
<sequence>MSSLARFTFSLSLAVALSFTFSAERAIDGCQRAISDISCDVSYPYRQADGSCNNIKQPTRGRTNSPFRRLLSPVYDQNDGNTPRLVSVAPGNPPLPSPRTVSTNVHPPGNALSDDATVMLMQWGQFLDHDITHTPQTSSPNKLCCSGLTNGSDFHPDVRSGGPCHPIMAPEDDPYFNTQNTRCISFTRSEGVLDDMSIRQQYSDITPFLDGSQIYGSSETHARSLRSFENGKLRAKIINGEEFLPKWEDDSQCFKLEPGDYCFLAGDVRVNVYPGLNALHTVFLRYHNLLCERLKAAHEDWTDEKLYQQARRIVGAILQKVSYSDYLKTLLGETVAKIYDLLPGDGDYAYNDIVDPTLSNAFSTAAYRFGHSSIPDDLQIGNETVPTGKLYLRPKFVLNGLDDVIKALSEGKQQRVDRTYSRGVTDQLFEPPKRPGKGFDLVALNIQRGRDHGLPPYNAFRRFCGLPAYARFSDLQSGQSEFSKVYASPDDIDLYSGGLSEKPVQGGRIGEVFTCILALQFRDLKFGDRFWYENQADPTTAFTPAQIAQVNSFSLAKVICDVTGISRIQPNLFLTPVGSNTRMRCSGYRDLNIEQDW</sequence>